<feature type="transmembrane region" description="Helical" evidence="1">
    <location>
        <begin position="99"/>
        <end position="118"/>
    </location>
</feature>
<proteinExistence type="predicted"/>
<keyword evidence="1" id="KW-0812">Transmembrane</keyword>
<dbReference type="Gramene" id="evm.model.04.1786">
    <property type="protein sequence ID" value="cds.evm.model.04.1786"/>
    <property type="gene ID" value="evm.TU.04.1786"/>
</dbReference>
<keyword evidence="1" id="KW-1133">Transmembrane helix</keyword>
<name>A0A803PEK1_CANSA</name>
<keyword evidence="1" id="KW-0472">Membrane</keyword>
<feature type="transmembrane region" description="Helical" evidence="1">
    <location>
        <begin position="68"/>
        <end position="87"/>
    </location>
</feature>
<sequence>MKMKETTEIDTEMGFIKLFNSKPFQKGFAIVSLISVLLISAIEDIQHIYYGKKNDSSADFDRIVWGFFWPQILVISLLHFCFLFLACSRSFTSARAIRIMVVDFSLMLLFAYHSYVSYCHTSKNQKKTMINANGDEIIEMISSSCSSRLHSITSLTSMFATLKLAFAYTDEFHDFFSEQVVY</sequence>
<dbReference type="AlphaFoldDB" id="A0A803PEK1"/>
<dbReference type="EnsemblPlants" id="evm.model.04.1786">
    <property type="protein sequence ID" value="cds.evm.model.04.1786"/>
    <property type="gene ID" value="evm.TU.04.1786"/>
</dbReference>
<organism evidence="2 3">
    <name type="scientific">Cannabis sativa</name>
    <name type="common">Hemp</name>
    <name type="synonym">Marijuana</name>
    <dbReference type="NCBI Taxonomy" id="3483"/>
    <lineage>
        <taxon>Eukaryota</taxon>
        <taxon>Viridiplantae</taxon>
        <taxon>Streptophyta</taxon>
        <taxon>Embryophyta</taxon>
        <taxon>Tracheophyta</taxon>
        <taxon>Spermatophyta</taxon>
        <taxon>Magnoliopsida</taxon>
        <taxon>eudicotyledons</taxon>
        <taxon>Gunneridae</taxon>
        <taxon>Pentapetalae</taxon>
        <taxon>rosids</taxon>
        <taxon>fabids</taxon>
        <taxon>Rosales</taxon>
        <taxon>Cannabaceae</taxon>
        <taxon>Cannabis</taxon>
    </lineage>
</organism>
<protein>
    <submittedName>
        <fullName evidence="2">Uncharacterized protein</fullName>
    </submittedName>
</protein>
<dbReference type="EMBL" id="UZAU01000400">
    <property type="status" value="NOT_ANNOTATED_CDS"/>
    <property type="molecule type" value="Genomic_DNA"/>
</dbReference>
<feature type="transmembrane region" description="Helical" evidence="1">
    <location>
        <begin position="27"/>
        <end position="48"/>
    </location>
</feature>
<dbReference type="Proteomes" id="UP000596661">
    <property type="component" value="Chromosome 4"/>
</dbReference>
<accession>A0A803PEK1</accession>
<reference evidence="2" key="2">
    <citation type="submission" date="2021-03" db="UniProtKB">
        <authorList>
            <consortium name="EnsemblPlants"/>
        </authorList>
    </citation>
    <scope>IDENTIFICATION</scope>
</reference>
<evidence type="ECO:0000313" key="3">
    <source>
        <dbReference type="Proteomes" id="UP000596661"/>
    </source>
</evidence>
<keyword evidence="3" id="KW-1185">Reference proteome</keyword>
<evidence type="ECO:0000313" key="2">
    <source>
        <dbReference type="EnsemblPlants" id="cds.evm.model.04.1786"/>
    </source>
</evidence>
<reference evidence="2" key="1">
    <citation type="submission" date="2018-11" db="EMBL/GenBank/DDBJ databases">
        <authorList>
            <person name="Grassa J C."/>
        </authorList>
    </citation>
    <scope>NUCLEOTIDE SEQUENCE [LARGE SCALE GENOMIC DNA]</scope>
</reference>
<evidence type="ECO:0000256" key="1">
    <source>
        <dbReference type="SAM" id="Phobius"/>
    </source>
</evidence>